<keyword evidence="2" id="KW-1185">Reference proteome</keyword>
<reference evidence="1 2" key="1">
    <citation type="submission" date="2019-12" db="EMBL/GenBank/DDBJ databases">
        <authorList>
            <person name="Lee S.D."/>
        </authorList>
    </citation>
    <scope>NUCLEOTIDE SEQUENCE [LARGE SCALE GENOMIC DNA]</scope>
    <source>
        <strain evidence="1 2">GH1-50</strain>
    </source>
</reference>
<dbReference type="EMBL" id="WUPT01000001">
    <property type="protein sequence ID" value="MXQ06776.1"/>
    <property type="molecule type" value="Genomic_DNA"/>
</dbReference>
<gene>
    <name evidence="1" type="ORF">GQ651_02840</name>
</gene>
<reference evidence="1 2" key="2">
    <citation type="submission" date="2020-03" db="EMBL/GenBank/DDBJ databases">
        <title>Kangsaoukella pontilimi gen. nov., sp. nov., a new member of the family Rhodobacteraceae isolated from a tidal mudflat.</title>
        <authorList>
            <person name="Kim I.S."/>
        </authorList>
    </citation>
    <scope>NUCLEOTIDE SEQUENCE [LARGE SCALE GENOMIC DNA]</scope>
    <source>
        <strain evidence="1 2">GH1-50</strain>
    </source>
</reference>
<sequence length="292" mass="31930">MQILFHLGAHCTDDGLLIRSILRNRARLAEEGIVVPGPGRYRELIGDVSTKLRGAPASAETETLLIETIRDDESADRIVLSSENFLCRDKVALGPDGLYPKADKAAWLRACFPSHEVGFALAVRNPATFIPDLVARHAETPEARGAALAGVALEQLLWSDVVARIAGAVPGAPITVWCHEDTPFLWSEIMRDLTQHDPFTALDGALDMAERIITPDGLSRLSEFLSTRADLTENRRRTAIAAFLEAHAVSEAVETVIDIPGWTEETVADLTELYEMDVARIRTIPGVTFLEA</sequence>
<dbReference type="AlphaFoldDB" id="A0A7C9ME32"/>
<accession>A0A7C9ME32</accession>
<protein>
    <submittedName>
        <fullName evidence="1">Uncharacterized protein</fullName>
    </submittedName>
</protein>
<organism evidence="1 2">
    <name type="scientific">Kangsaoukella pontilimi</name>
    <dbReference type="NCBI Taxonomy" id="2691042"/>
    <lineage>
        <taxon>Bacteria</taxon>
        <taxon>Pseudomonadati</taxon>
        <taxon>Pseudomonadota</taxon>
        <taxon>Alphaproteobacteria</taxon>
        <taxon>Rhodobacterales</taxon>
        <taxon>Paracoccaceae</taxon>
        <taxon>Kangsaoukella</taxon>
    </lineage>
</organism>
<name>A0A7C9ME32_9RHOB</name>
<comment type="caution">
    <text evidence="1">The sequence shown here is derived from an EMBL/GenBank/DDBJ whole genome shotgun (WGS) entry which is preliminary data.</text>
</comment>
<proteinExistence type="predicted"/>
<evidence type="ECO:0000313" key="2">
    <source>
        <dbReference type="Proteomes" id="UP000480350"/>
    </source>
</evidence>
<dbReference type="Proteomes" id="UP000480350">
    <property type="component" value="Unassembled WGS sequence"/>
</dbReference>
<evidence type="ECO:0000313" key="1">
    <source>
        <dbReference type="EMBL" id="MXQ06776.1"/>
    </source>
</evidence>
<dbReference type="RefSeq" id="WP_160762696.1">
    <property type="nucleotide sequence ID" value="NZ_WUPT01000001.1"/>
</dbReference>